<dbReference type="AlphaFoldDB" id="A0A1W1BUY1"/>
<sequence>MKLYYYAFSGHKWGLDRVKRGVALIKALRDEDVEVQLLVNDFRAGLVAKELGVNGSVTIETIMDVDVMAEDGDIVFIDTPEEERGRVEQYSNRYKELFHIVDNDNMKSRFGEHIISPNGDLTSAIIDNIYFDILEKEDRVVFFLNDSDYEKTIISKKDFFEDTDMELILGNYFFVKYEDDLAKIFKTLYEPEDYSDLIRSSKRVVTASIQTALEARASEAKVLYILNGNEENSIIKMLSRFNIDTIDGFDKNNLSLWLNSNVELNEKVTVSAKEVAIKIKNKLNL</sequence>
<dbReference type="EMBL" id="FPHG01000032">
    <property type="protein sequence ID" value="SFV57326.1"/>
    <property type="molecule type" value="Genomic_DNA"/>
</dbReference>
<reference evidence="1" key="1">
    <citation type="submission" date="2016-10" db="EMBL/GenBank/DDBJ databases">
        <authorList>
            <person name="de Groot N.N."/>
        </authorList>
    </citation>
    <scope>NUCLEOTIDE SEQUENCE</scope>
</reference>
<evidence type="ECO:0000313" key="1">
    <source>
        <dbReference type="EMBL" id="SFV57326.1"/>
    </source>
</evidence>
<accession>A0A1W1BUY1</accession>
<name>A0A1W1BUY1_9ZZZZ</name>
<organism evidence="1">
    <name type="scientific">hydrothermal vent metagenome</name>
    <dbReference type="NCBI Taxonomy" id="652676"/>
    <lineage>
        <taxon>unclassified sequences</taxon>
        <taxon>metagenomes</taxon>
        <taxon>ecological metagenomes</taxon>
    </lineage>
</organism>
<protein>
    <submittedName>
        <fullName evidence="1">Uncharacterized protein</fullName>
    </submittedName>
</protein>
<gene>
    <name evidence="1" type="ORF">MNB_SV-9-574</name>
</gene>
<proteinExistence type="predicted"/>